<protein>
    <recommendedName>
        <fullName evidence="3">CRM domain-containing protein</fullName>
    </recommendedName>
</protein>
<dbReference type="RefSeq" id="WP_054657213.1">
    <property type="nucleotide sequence ID" value="NZ_AYYQ01000031.1"/>
</dbReference>
<dbReference type="InterPro" id="IPR051925">
    <property type="entry name" value="RNA-binding_domain"/>
</dbReference>
<dbReference type="GO" id="GO:0003723">
    <property type="term" value="F:RNA binding"/>
    <property type="evidence" value="ECO:0007669"/>
    <property type="project" value="UniProtKB-UniRule"/>
</dbReference>
<comment type="caution">
    <text evidence="4">The sequence shown here is derived from an EMBL/GenBank/DDBJ whole genome shotgun (WGS) entry which is preliminary data.</text>
</comment>
<name>A0A0R2ALP6_9LACO</name>
<dbReference type="OrthoDB" id="9797519at2"/>
<dbReference type="InterPro" id="IPR035920">
    <property type="entry name" value="YhbY-like_sf"/>
</dbReference>
<dbReference type="EMBL" id="AYYQ01000031">
    <property type="protein sequence ID" value="KRM68120.1"/>
    <property type="molecule type" value="Genomic_DNA"/>
</dbReference>
<evidence type="ECO:0000313" key="4">
    <source>
        <dbReference type="EMBL" id="KRM68120.1"/>
    </source>
</evidence>
<dbReference type="Proteomes" id="UP000052012">
    <property type="component" value="Unassembled WGS sequence"/>
</dbReference>
<evidence type="ECO:0000256" key="1">
    <source>
        <dbReference type="ARBA" id="ARBA00022884"/>
    </source>
</evidence>
<evidence type="ECO:0000256" key="2">
    <source>
        <dbReference type="PROSITE-ProRule" id="PRU00626"/>
    </source>
</evidence>
<dbReference type="SMART" id="SM01103">
    <property type="entry name" value="CRS1_YhbY"/>
    <property type="match status" value="1"/>
</dbReference>
<evidence type="ECO:0000313" key="5">
    <source>
        <dbReference type="Proteomes" id="UP000052012"/>
    </source>
</evidence>
<dbReference type="SUPFAM" id="SSF75471">
    <property type="entry name" value="YhbY-like"/>
    <property type="match status" value="1"/>
</dbReference>
<dbReference type="PANTHER" id="PTHR40065">
    <property type="entry name" value="RNA-BINDING PROTEIN YHBY"/>
    <property type="match status" value="1"/>
</dbReference>
<dbReference type="PANTHER" id="PTHR40065:SF3">
    <property type="entry name" value="RNA-BINDING PROTEIN YHBY"/>
    <property type="match status" value="1"/>
</dbReference>
<keyword evidence="1 2" id="KW-0694">RNA-binding</keyword>
<dbReference type="InterPro" id="IPR001890">
    <property type="entry name" value="RNA-binding_CRM"/>
</dbReference>
<reference evidence="4 5" key="1">
    <citation type="journal article" date="2015" name="Genome Announc.">
        <title>Expanding the biotechnology potential of lactobacilli through comparative genomics of 213 strains and associated genera.</title>
        <authorList>
            <person name="Sun Z."/>
            <person name="Harris H.M."/>
            <person name="McCann A."/>
            <person name="Guo C."/>
            <person name="Argimon S."/>
            <person name="Zhang W."/>
            <person name="Yang X."/>
            <person name="Jeffery I.B."/>
            <person name="Cooney J.C."/>
            <person name="Kagawa T.F."/>
            <person name="Liu W."/>
            <person name="Song Y."/>
            <person name="Salvetti E."/>
            <person name="Wrobel A."/>
            <person name="Rasinkangas P."/>
            <person name="Parkhill J."/>
            <person name="Rea M.C."/>
            <person name="O'Sullivan O."/>
            <person name="Ritari J."/>
            <person name="Douillard F.P."/>
            <person name="Paul Ross R."/>
            <person name="Yang R."/>
            <person name="Briner A.E."/>
            <person name="Felis G.E."/>
            <person name="de Vos W.M."/>
            <person name="Barrangou R."/>
            <person name="Klaenhammer T.R."/>
            <person name="Caufield P.W."/>
            <person name="Cui Y."/>
            <person name="Zhang H."/>
            <person name="O'Toole P.W."/>
        </authorList>
    </citation>
    <scope>NUCLEOTIDE SEQUENCE [LARGE SCALE GENOMIC DNA]</scope>
    <source>
        <strain evidence="4 5">DSM 23829</strain>
    </source>
</reference>
<gene>
    <name evidence="4" type="ORF">FD06_GL000239</name>
</gene>
<keyword evidence="5" id="KW-1185">Reference proteome</keyword>
<dbReference type="AlphaFoldDB" id="A0A0R2ALP6"/>
<organism evidence="4 5">
    <name type="scientific">Apilactobacillus ozensis DSM 23829 = JCM 17196</name>
    <dbReference type="NCBI Taxonomy" id="1423781"/>
    <lineage>
        <taxon>Bacteria</taxon>
        <taxon>Bacillati</taxon>
        <taxon>Bacillota</taxon>
        <taxon>Bacilli</taxon>
        <taxon>Lactobacillales</taxon>
        <taxon>Lactobacillaceae</taxon>
        <taxon>Apilactobacillus</taxon>
    </lineage>
</organism>
<dbReference type="STRING" id="1423781.FD06_GL000239"/>
<dbReference type="Pfam" id="PF01985">
    <property type="entry name" value="CRS1_YhbY"/>
    <property type="match status" value="1"/>
</dbReference>
<sequence>MKLRGKQKRYLRSQANRMKPVSSIGKNGLTNIWLEQILDVLQKRELVKINIQQNADVDTDDVKNFLESNSDINVVQTIGKTLLLFLPSNNEENQIVSVEVKNI</sequence>
<dbReference type="Gene3D" id="3.30.110.60">
    <property type="entry name" value="YhbY-like"/>
    <property type="match status" value="1"/>
</dbReference>
<accession>A0A0R2ALP6</accession>
<evidence type="ECO:0000259" key="3">
    <source>
        <dbReference type="PROSITE" id="PS51295"/>
    </source>
</evidence>
<dbReference type="PATRIC" id="fig|1423781.4.peg.242"/>
<feature type="domain" description="CRM" evidence="3">
    <location>
        <begin position="1"/>
        <end position="97"/>
    </location>
</feature>
<proteinExistence type="predicted"/>
<dbReference type="PROSITE" id="PS51295">
    <property type="entry name" value="CRM"/>
    <property type="match status" value="1"/>
</dbReference>